<dbReference type="Pfam" id="PF12484">
    <property type="entry name" value="PPE-SVP"/>
    <property type="match status" value="1"/>
</dbReference>
<evidence type="ECO:0000256" key="2">
    <source>
        <dbReference type="SAM" id="MobiDB-lite"/>
    </source>
</evidence>
<sequence>MDFALLPPEINSARMYAGPGAGPLLAAAAAWDGLAAQLGSAAASYQSVVSGLTGQWLGPSSMAMSTAAVSYVAWMNTTAAQAEQAASQAKAAAAAYETAFAMTMPPPVIAANRAQLAALVATNFLGQNTPAIAATEAHYGEMWAQDAAAMYGYAGGAAAATRLTPFTAPKQTTNPSGLGGQSVAVAHAASTSAGTQAQNAMSSINGVSQALGTMTQPLQSTSSATGLGQMAIGTGTSAVSSVASTPASALTGLTGASGKSALKGAGVAPGLIGGGANAGTSGLALDEVGLGVDTFGLAGLEVPGLGTEFLGLGTEFYGLDLELLGAQVEGVIGPGGLGAGLIPLGGLGALGGLSTAGAASATAGMGQAASLGSLSVPQAWTVAAPTIRQVALTSLESSTAAASAAAAAGASEIPYAEMALAGMAGRAMAGTAGWSRQQRAGAPTRENPSRPPKSPDSSATEIFAKLRELTDLLHDAGILNDKEFTQQKRRLIHG</sequence>
<gene>
    <name evidence="5" type="ORF">A5707_17370</name>
</gene>
<evidence type="ECO:0000313" key="5">
    <source>
        <dbReference type="EMBL" id="OBI49048.1"/>
    </source>
</evidence>
<feature type="region of interest" description="Disordered" evidence="2">
    <location>
        <begin position="431"/>
        <end position="459"/>
    </location>
</feature>
<dbReference type="Gene3D" id="1.20.1260.20">
    <property type="entry name" value="PPE superfamily"/>
    <property type="match status" value="1"/>
</dbReference>
<reference evidence="6" key="1">
    <citation type="submission" date="2016-06" db="EMBL/GenBank/DDBJ databases">
        <authorList>
            <person name="Sutton G."/>
            <person name="Brinkac L."/>
            <person name="Sanka R."/>
            <person name="Adams M."/>
            <person name="Lau E."/>
            <person name="Sam S."/>
            <person name="Sreng N."/>
            <person name="Him V."/>
            <person name="Kerleguer A."/>
            <person name="Cheng S."/>
        </authorList>
    </citation>
    <scope>NUCLEOTIDE SEQUENCE [LARGE SCALE GENOMIC DNA]</scope>
    <source>
        <strain evidence="6">E861</strain>
    </source>
</reference>
<evidence type="ECO:0000313" key="6">
    <source>
        <dbReference type="Proteomes" id="UP000093592"/>
    </source>
</evidence>
<comment type="caution">
    <text evidence="5">The sequence shown here is derived from an EMBL/GenBank/DDBJ whole genome shotgun (WGS) entry which is preliminary data.</text>
</comment>
<dbReference type="FunFam" id="1.20.1260.20:FF:000001">
    <property type="entry name" value="PPE family protein PPE41"/>
    <property type="match status" value="1"/>
</dbReference>
<feature type="domain" description="PPE" evidence="3">
    <location>
        <begin position="2"/>
        <end position="163"/>
    </location>
</feature>
<dbReference type="AlphaFoldDB" id="A0A1A2ZH91"/>
<dbReference type="GO" id="GO:0052572">
    <property type="term" value="P:response to host immune response"/>
    <property type="evidence" value="ECO:0007669"/>
    <property type="project" value="TreeGrafter"/>
</dbReference>
<dbReference type="SUPFAM" id="SSF140459">
    <property type="entry name" value="PE/PPE dimer-like"/>
    <property type="match status" value="1"/>
</dbReference>
<dbReference type="PANTHER" id="PTHR46766">
    <property type="entry name" value="GLUTAMINE-RICH PROTEIN 2"/>
    <property type="match status" value="1"/>
</dbReference>
<dbReference type="Proteomes" id="UP000093592">
    <property type="component" value="Unassembled WGS sequence"/>
</dbReference>
<accession>A0A1A2ZH91</accession>
<proteinExistence type="inferred from homology"/>
<evidence type="ECO:0000256" key="1">
    <source>
        <dbReference type="ARBA" id="ARBA00010652"/>
    </source>
</evidence>
<dbReference type="EMBL" id="LZKJ01000069">
    <property type="protein sequence ID" value="OBI49048.1"/>
    <property type="molecule type" value="Genomic_DNA"/>
</dbReference>
<feature type="domain" description="PPE family C-terminal" evidence="4">
    <location>
        <begin position="362"/>
        <end position="433"/>
    </location>
</feature>
<dbReference type="Pfam" id="PF00823">
    <property type="entry name" value="PPE"/>
    <property type="match status" value="1"/>
</dbReference>
<dbReference type="InterPro" id="IPR038332">
    <property type="entry name" value="PPE_sf"/>
</dbReference>
<organism evidence="5 6">
    <name type="scientific">Mycobacterium kyorinense</name>
    <dbReference type="NCBI Taxonomy" id="487514"/>
    <lineage>
        <taxon>Bacteria</taxon>
        <taxon>Bacillati</taxon>
        <taxon>Actinomycetota</taxon>
        <taxon>Actinomycetes</taxon>
        <taxon>Mycobacteriales</taxon>
        <taxon>Mycobacteriaceae</taxon>
        <taxon>Mycobacterium</taxon>
    </lineage>
</organism>
<dbReference type="InterPro" id="IPR000030">
    <property type="entry name" value="PPE_dom"/>
</dbReference>
<comment type="similarity">
    <text evidence="1">Belongs to the mycobacterial PPE family.</text>
</comment>
<name>A0A1A2ZH91_9MYCO</name>
<dbReference type="InterPro" id="IPR022171">
    <property type="entry name" value="PPE_C"/>
</dbReference>
<evidence type="ECO:0000259" key="4">
    <source>
        <dbReference type="Pfam" id="PF12484"/>
    </source>
</evidence>
<evidence type="ECO:0000259" key="3">
    <source>
        <dbReference type="Pfam" id="PF00823"/>
    </source>
</evidence>
<dbReference type="RefSeq" id="WP_065013835.1">
    <property type="nucleotide sequence ID" value="NZ_LZKJ01000069.1"/>
</dbReference>
<protein>
    <recommendedName>
        <fullName evidence="7">PPE family domain-containing protein</fullName>
    </recommendedName>
</protein>
<evidence type="ECO:0008006" key="7">
    <source>
        <dbReference type="Google" id="ProtNLM"/>
    </source>
</evidence>
<dbReference type="PANTHER" id="PTHR46766:SF1">
    <property type="entry name" value="GLUTAMINE-RICH PROTEIN 2"/>
    <property type="match status" value="1"/>
</dbReference>